<protein>
    <recommendedName>
        <fullName evidence="2">Response regulatory domain-containing protein</fullName>
    </recommendedName>
</protein>
<accession>A0A1V1NZ71</accession>
<dbReference type="Proteomes" id="UP000189670">
    <property type="component" value="Unassembled WGS sequence"/>
</dbReference>
<organism evidence="3 4">
    <name type="scientific">Candidatus Magnetoglobus multicellularis str. Araruama</name>
    <dbReference type="NCBI Taxonomy" id="890399"/>
    <lineage>
        <taxon>Bacteria</taxon>
        <taxon>Pseudomonadati</taxon>
        <taxon>Thermodesulfobacteriota</taxon>
        <taxon>Desulfobacteria</taxon>
        <taxon>Desulfobacterales</taxon>
        <taxon>Desulfobacteraceae</taxon>
        <taxon>Candidatus Magnetoglobus</taxon>
    </lineage>
</organism>
<dbReference type="GO" id="GO:0000160">
    <property type="term" value="P:phosphorelay signal transduction system"/>
    <property type="evidence" value="ECO:0007669"/>
    <property type="project" value="InterPro"/>
</dbReference>
<evidence type="ECO:0000259" key="2">
    <source>
        <dbReference type="PROSITE" id="PS50110"/>
    </source>
</evidence>
<proteinExistence type="predicted"/>
<keyword evidence="1" id="KW-0597">Phosphoprotein</keyword>
<sequence length="115" mass="13539">MIVLDMDMPDISGLDLAQMIQNHPKTYGFHLVFLNPASQSNQISHQKEKTHFISKPFREDAFYEQLIQCFSNIPYEDLINVFRKGRSTIKRYIQKLKRQGFFKELAQQKPVTGKF</sequence>
<dbReference type="SUPFAM" id="SSF52172">
    <property type="entry name" value="CheY-like"/>
    <property type="match status" value="1"/>
</dbReference>
<dbReference type="PROSITE" id="PS50110">
    <property type="entry name" value="RESPONSE_REGULATORY"/>
    <property type="match status" value="1"/>
</dbReference>
<dbReference type="InterPro" id="IPR011006">
    <property type="entry name" value="CheY-like_superfamily"/>
</dbReference>
<feature type="modified residue" description="4-aspartylphosphate" evidence="1">
    <location>
        <position position="5"/>
    </location>
</feature>
<evidence type="ECO:0000313" key="4">
    <source>
        <dbReference type="Proteomes" id="UP000189670"/>
    </source>
</evidence>
<feature type="domain" description="Response regulatory" evidence="2">
    <location>
        <begin position="1"/>
        <end position="70"/>
    </location>
</feature>
<gene>
    <name evidence="3" type="ORF">OMM_11124</name>
</gene>
<evidence type="ECO:0000256" key="1">
    <source>
        <dbReference type="PROSITE-ProRule" id="PRU00169"/>
    </source>
</evidence>
<dbReference type="AlphaFoldDB" id="A0A1V1NZ71"/>
<evidence type="ECO:0000313" key="3">
    <source>
        <dbReference type="EMBL" id="ETR67870.1"/>
    </source>
</evidence>
<dbReference type="Gene3D" id="3.40.50.2300">
    <property type="match status" value="1"/>
</dbReference>
<dbReference type="InterPro" id="IPR001789">
    <property type="entry name" value="Sig_transdc_resp-reg_receiver"/>
</dbReference>
<reference evidence="4" key="1">
    <citation type="submission" date="2012-11" db="EMBL/GenBank/DDBJ databases">
        <authorList>
            <person name="Lucero-Rivera Y.E."/>
            <person name="Tovar-Ramirez D."/>
        </authorList>
    </citation>
    <scope>NUCLEOTIDE SEQUENCE [LARGE SCALE GENOMIC DNA]</scope>
    <source>
        <strain evidence="4">Araruama</strain>
    </source>
</reference>
<comment type="caution">
    <text evidence="3">The sequence shown here is derived from an EMBL/GenBank/DDBJ whole genome shotgun (WGS) entry which is preliminary data.</text>
</comment>
<name>A0A1V1NZ71_9BACT</name>
<dbReference type="EMBL" id="ATBP01001178">
    <property type="protein sequence ID" value="ETR67870.1"/>
    <property type="molecule type" value="Genomic_DNA"/>
</dbReference>